<dbReference type="InterPro" id="IPR052354">
    <property type="entry name" value="Cell_Wall_Dynamics_Protein"/>
</dbReference>
<dbReference type="AlphaFoldDB" id="A0A1S8LDW0"/>
<dbReference type="SUPFAM" id="SSF53955">
    <property type="entry name" value="Lysozyme-like"/>
    <property type="match status" value="1"/>
</dbReference>
<dbReference type="PANTHER" id="PTHR34408:SF1">
    <property type="entry name" value="GLYCOSYL HYDROLASE FAMILY 19 DOMAIN-CONTAINING PROTEIN HI_1415"/>
    <property type="match status" value="1"/>
</dbReference>
<dbReference type="InterPro" id="IPR036365">
    <property type="entry name" value="PGBD-like_sf"/>
</dbReference>
<protein>
    <submittedName>
        <fullName evidence="1">Uncharacterized protein</fullName>
    </submittedName>
</protein>
<dbReference type="InterPro" id="IPR002477">
    <property type="entry name" value="Peptidoglycan-bd-like"/>
</dbReference>
<reference evidence="1 2" key="1">
    <citation type="submission" date="2022-04" db="EMBL/GenBank/DDBJ databases">
        <title>Genome sequence of C. roseum typestrain.</title>
        <authorList>
            <person name="Poehlein A."/>
            <person name="Schoch T."/>
            <person name="Duerre P."/>
            <person name="Daniel R."/>
        </authorList>
    </citation>
    <scope>NUCLEOTIDE SEQUENCE [LARGE SCALE GENOMIC DNA]</scope>
    <source>
        <strain evidence="1 2">DSM 7320</strain>
    </source>
</reference>
<keyword evidence="2" id="KW-1185">Reference proteome</keyword>
<organism evidence="1 2">
    <name type="scientific">Clostridium felsineum</name>
    <dbReference type="NCBI Taxonomy" id="36839"/>
    <lineage>
        <taxon>Bacteria</taxon>
        <taxon>Bacillati</taxon>
        <taxon>Bacillota</taxon>
        <taxon>Clostridia</taxon>
        <taxon>Eubacteriales</taxon>
        <taxon>Clostridiaceae</taxon>
        <taxon>Clostridium</taxon>
    </lineage>
</organism>
<dbReference type="EMBL" id="CP096983">
    <property type="protein sequence ID" value="URZ10277.1"/>
    <property type="molecule type" value="Genomic_DNA"/>
</dbReference>
<dbReference type="STRING" id="84029.CROST_10300"/>
<dbReference type="SUPFAM" id="SSF47090">
    <property type="entry name" value="PGBD-like"/>
    <property type="match status" value="1"/>
</dbReference>
<dbReference type="InterPro" id="IPR036366">
    <property type="entry name" value="PGBDSf"/>
</dbReference>
<evidence type="ECO:0000313" key="2">
    <source>
        <dbReference type="Proteomes" id="UP000190951"/>
    </source>
</evidence>
<dbReference type="InterPro" id="IPR013783">
    <property type="entry name" value="Ig-like_fold"/>
</dbReference>
<dbReference type="Gene3D" id="2.60.40.10">
    <property type="entry name" value="Immunoglobulins"/>
    <property type="match status" value="4"/>
</dbReference>
<dbReference type="Proteomes" id="UP000190951">
    <property type="component" value="Chromosome"/>
</dbReference>
<dbReference type="Pfam" id="PF17957">
    <property type="entry name" value="Big_7"/>
    <property type="match status" value="4"/>
</dbReference>
<accession>A0A1S8LDW0</accession>
<dbReference type="Gene3D" id="3.30.20.10">
    <property type="entry name" value="Endochitinase, domain 2"/>
    <property type="match status" value="1"/>
</dbReference>
<evidence type="ECO:0000313" key="1">
    <source>
        <dbReference type="EMBL" id="URZ10277.1"/>
    </source>
</evidence>
<dbReference type="KEGG" id="crw:CROST_009850"/>
<name>A0A1S8LDW0_9CLOT</name>
<proteinExistence type="predicted"/>
<dbReference type="Gene3D" id="1.10.101.10">
    <property type="entry name" value="PGBD-like superfamily/PGBD"/>
    <property type="match status" value="1"/>
</dbReference>
<dbReference type="Pfam" id="PF01471">
    <property type="entry name" value="PG_binding_1"/>
    <property type="match status" value="1"/>
</dbReference>
<gene>
    <name evidence="1" type="ORF">CROST_009850</name>
</gene>
<dbReference type="PANTHER" id="PTHR34408">
    <property type="entry name" value="FAMILY PROTEIN, PUTATIVE-RELATED"/>
    <property type="match status" value="1"/>
</dbReference>
<dbReference type="RefSeq" id="WP_077850549.1">
    <property type="nucleotide sequence ID" value="NZ_CP096983.1"/>
</dbReference>
<dbReference type="InterPro" id="IPR023346">
    <property type="entry name" value="Lysozyme-like_dom_sf"/>
</dbReference>
<sequence>MRENKNKCILIILFVIGTLFLLGNNKVYAKNNDVNGSSRHIMALDTPANGSTINDNLVIQGWALNSSGIKEVKVFVDGNYIVNAQLGILRNDVARVYPGYPNNKNSGFLSILSKNAFTVGTHTVKVQATGNDGLVEEKTSNFNLNYRAPIMALDTPANNSTLTDNLVIQGWALNSSGIREVKVFVDGNYIVNAQLSISRNDVTNAYPGYPHNVNAGFLSILSKNAFTQGNHTVKVQAIGNDGDVTEKTSNFNLNYRAPIMALDTPANNSTLTDNLVIQGWALNSSGIREVKVFVDGNYIVNAQLSISRNDVTNAYPSYPHNVNAGFLSILSKNAFTQGNHTVKVQAIGNDGDVTEKTSNFNLNYRAPIMALDTPANNSTLTDNLVIQGWALNSSGIREVKVFVDSNYIVNAQLSISRNDVTNAYPSYPHNVNAGFLSILSKNAFAVGNHTVKIQAIGNDGNVVEKISNIQISGNNSGNNIPYSRLLQYTNPMMHGDDVKEVQEKLNQLGYSSGNADGWFGQNTKNAIIKFQSAHGLSPDGIVGTNTWGKLFSSDSFYVTADQLRRIGWSNVTNNMLSDLNNCLKKFNITTTQRLRHFISQCSYESGCGIYTKELASGTQYEGRRDLGNIYPGDGPKYKGAGYIQLTGRANYQAFANYIGDQNVMTGCDYVAQNYPWLSAGFWWYSNRMNDLCDSGASVEVITYKVNGGYNGLSDRQIYYNRCAQIFN</sequence>